<sequence>MEYGINIDLRPCEPAKSNVVPLFRILEAKPAEVPDWAYSKNLIHQSRKAQ</sequence>
<proteinExistence type="predicted"/>
<dbReference type="Proteomes" id="UP000000683">
    <property type="component" value="Chromosome"/>
</dbReference>
<reference evidence="2 3" key="1">
    <citation type="journal article" date="2011" name="J. Bacteriol.">
        <title>Complete genome sequence of the polycyclic aromatic hydrocarbon-degrading bacterium Alteromonas sp. strain SN2.</title>
        <authorList>
            <person name="Jin H.M."/>
            <person name="Jeong H."/>
            <person name="Moon E.J."/>
            <person name="Math R.K."/>
            <person name="Lee K."/>
            <person name="Kim H.J."/>
            <person name="Jeon C.O."/>
            <person name="Oh T.K."/>
            <person name="Kim J.F."/>
        </authorList>
    </citation>
    <scope>NUCLEOTIDE SEQUENCE [LARGE SCALE GENOMIC DNA]</scope>
    <source>
        <strain evidence="3">JCM 17741 / KACC 18427 / KCTC 11700BP / SN2</strain>
    </source>
</reference>
<dbReference type="AlphaFoldDB" id="F5Z7W8"/>
<accession>F5Z7W8</accession>
<evidence type="ECO:0000313" key="2">
    <source>
        <dbReference type="EMBL" id="AEF03161.1"/>
    </source>
</evidence>
<dbReference type="HOGENOM" id="CLU_3113853_0_0_6"/>
<dbReference type="EMBL" id="CP002339">
    <property type="protein sequence ID" value="AEF03161.1"/>
    <property type="molecule type" value="Genomic_DNA"/>
</dbReference>
<feature type="domain" description="Replication-associated protein G2P C-terminal" evidence="1">
    <location>
        <begin position="1"/>
        <end position="42"/>
    </location>
</feature>
<dbReference type="KEGG" id="alt:ambt_08165"/>
<dbReference type="GO" id="GO:0006260">
    <property type="term" value="P:DNA replication"/>
    <property type="evidence" value="ECO:0007669"/>
    <property type="project" value="InterPro"/>
</dbReference>
<protein>
    <recommendedName>
        <fullName evidence="1">Replication-associated protein G2P C-terminal domain-containing protein</fullName>
    </recommendedName>
</protein>
<evidence type="ECO:0000259" key="1">
    <source>
        <dbReference type="Pfam" id="PF05155"/>
    </source>
</evidence>
<evidence type="ECO:0000313" key="3">
    <source>
        <dbReference type="Proteomes" id="UP000000683"/>
    </source>
</evidence>
<name>F5Z7W8_ALTNA</name>
<keyword evidence="3" id="KW-1185">Reference proteome</keyword>
<dbReference type="Pfam" id="PF05155">
    <property type="entry name" value="G2P_X_C"/>
    <property type="match status" value="1"/>
</dbReference>
<dbReference type="InterPro" id="IPR022688">
    <property type="entry name" value="G2P_C"/>
</dbReference>
<organism evidence="2 3">
    <name type="scientific">Alteromonas naphthalenivorans</name>
    <dbReference type="NCBI Taxonomy" id="715451"/>
    <lineage>
        <taxon>Bacteria</taxon>
        <taxon>Pseudomonadati</taxon>
        <taxon>Pseudomonadota</taxon>
        <taxon>Gammaproteobacteria</taxon>
        <taxon>Alteromonadales</taxon>
        <taxon>Alteromonadaceae</taxon>
        <taxon>Alteromonas/Salinimonas group</taxon>
        <taxon>Alteromonas</taxon>
    </lineage>
</organism>
<gene>
    <name evidence="2" type="ordered locus">ambt_08165</name>
</gene>